<dbReference type="EMBL" id="BA000011">
    <property type="protein sequence ID" value="BAB60616.1"/>
    <property type="molecule type" value="Genomic_DNA"/>
</dbReference>
<dbReference type="Proteomes" id="UP000001017">
    <property type="component" value="Chromosome"/>
</dbReference>
<dbReference type="EC" id="2.7.6.3" evidence="1"/>
<dbReference type="HOGENOM" id="CLU_093043_0_0_2"/>
<dbReference type="KEGG" id="tvo:TVG1525771"/>
<evidence type="ECO:0000313" key="3">
    <source>
        <dbReference type="EMBL" id="BAB60616.1"/>
    </source>
</evidence>
<keyword evidence="1" id="KW-0808">Transferase</keyword>
<dbReference type="GO" id="GO:0005524">
    <property type="term" value="F:ATP binding"/>
    <property type="evidence" value="ECO:0007669"/>
    <property type="project" value="UniProtKB-UniRule"/>
</dbReference>
<reference evidence="3 4" key="2">
    <citation type="journal article" date="2000" name="Proc. Natl. Acad. Sci. U.S.A.">
        <title>Archaeal adaptation to higher temperatures revealed by genomic sequence of Thermoplasma volcanium.</title>
        <authorList>
            <person name="Kawashima T."/>
            <person name="Amano N."/>
            <person name="Koike H."/>
            <person name="Makino S."/>
            <person name="Higuchi S."/>
            <person name="Kawashima-Ohya Y."/>
            <person name="Watanabe K."/>
            <person name="Yamazaki M."/>
            <person name="Kanehori K."/>
            <person name="Kawamoto T."/>
            <person name="Nunoshiba T."/>
            <person name="Yamamoto Y."/>
            <person name="Aramaki H."/>
            <person name="Makino K."/>
            <person name="Suzuki M."/>
        </authorList>
    </citation>
    <scope>NUCLEOTIDE SEQUENCE [LARGE SCALE GENOMIC DNA]</scope>
    <source>
        <strain evidence="4">ATCC 51530 / DSM 4299 / JCM 9571 / NBRC 15438 / GSS1</strain>
    </source>
</reference>
<evidence type="ECO:0000313" key="4">
    <source>
        <dbReference type="Proteomes" id="UP000001017"/>
    </source>
</evidence>
<dbReference type="PANTHER" id="PTHR39648:SF1">
    <property type="entry name" value="6-HYDROXYMETHYL-7,8-DIHYDROPTERIN PYROPHOSPHOKINASE"/>
    <property type="match status" value="1"/>
</dbReference>
<protein>
    <recommendedName>
        <fullName evidence="1">6-hydroxymethyl-7,8-dihydropterin pyrophosphokinase</fullName>
        <shortName evidence="1">HPPK</shortName>
        <ecNumber evidence="1">2.7.6.3</ecNumber>
    </recommendedName>
    <alternativeName>
        <fullName evidence="1">2-amino-4-hydroxy-6-hydroxymethyldihydropteridine pyrophosphokinase</fullName>
    </alternativeName>
    <alternativeName>
        <fullName evidence="1">6-hydroxymethyl-7,8-dihydropterin diphosphokinase</fullName>
        <shortName evidence="1">6-HMPDK</shortName>
    </alternativeName>
    <alternativeName>
        <fullName evidence="1">7,8-dihydro-6-hydroxymethylpterin diphosphokinase</fullName>
    </alternativeName>
    <alternativeName>
        <fullName evidence="1">7,8-dihydro-6-hydroxymethylpterin pyrophosphokinase</fullName>
        <shortName evidence="1">PPPK</shortName>
    </alternativeName>
</protein>
<keyword evidence="1" id="KW-0547">Nucleotide-binding</keyword>
<dbReference type="InterPro" id="IPR002826">
    <property type="entry name" value="MptE-like"/>
</dbReference>
<accession>Q978E3</accession>
<dbReference type="STRING" id="273116.gene:9382288"/>
<comment type="catalytic activity">
    <reaction evidence="1">
        <text>6-hydroxymethyl-7,8-dihydropterin + ATP = (7,8-dihydropterin-6-yl)methyl diphosphate + AMP + H(+)</text>
        <dbReference type="Rhea" id="RHEA:11412"/>
        <dbReference type="ChEBI" id="CHEBI:15378"/>
        <dbReference type="ChEBI" id="CHEBI:30616"/>
        <dbReference type="ChEBI" id="CHEBI:44841"/>
        <dbReference type="ChEBI" id="CHEBI:72950"/>
        <dbReference type="ChEBI" id="CHEBI:456215"/>
        <dbReference type="EC" id="2.7.6.3"/>
    </reaction>
</comment>
<name>Q978E3_THEVO</name>
<dbReference type="InterPro" id="IPR001162">
    <property type="entry name" value="UvrC_RNase_H_dom"/>
</dbReference>
<comment type="function">
    <text evidence="1">Catalyzes the transfer of diphosphate from ATP to 6-hydroxymethyl-7,8-dihydropterin (6-HMD), leading to 6-hydroxymethyl-7,8-dihydropterin diphosphate (6-HMDP).</text>
</comment>
<keyword evidence="1" id="KW-0067">ATP-binding</keyword>
<dbReference type="GO" id="GO:0009381">
    <property type="term" value="F:excinuclease ABC activity"/>
    <property type="evidence" value="ECO:0007669"/>
    <property type="project" value="InterPro"/>
</dbReference>
<dbReference type="HAMAP" id="MF_02131">
    <property type="entry name" value="HMPDK_arch"/>
    <property type="match status" value="1"/>
</dbReference>
<gene>
    <name evidence="1" type="primary">mptE</name>
    <name evidence="3" type="ORF">TVG1525771</name>
</gene>
<keyword evidence="4" id="KW-1185">Reference proteome</keyword>
<feature type="domain" description="UvrC family homology region profile" evidence="2">
    <location>
        <begin position="1"/>
        <end position="91"/>
    </location>
</feature>
<keyword evidence="1" id="KW-0460">Magnesium</keyword>
<evidence type="ECO:0000259" key="2">
    <source>
        <dbReference type="PROSITE" id="PS50165"/>
    </source>
</evidence>
<comment type="cofactor">
    <cofactor evidence="1">
        <name>Mg(2+)</name>
        <dbReference type="ChEBI" id="CHEBI:18420"/>
    </cofactor>
</comment>
<organism evidence="3 4">
    <name type="scientific">Thermoplasma volcanium (strain ATCC 51530 / DSM 4299 / JCM 9571 / NBRC 15438 / GSS1)</name>
    <dbReference type="NCBI Taxonomy" id="273116"/>
    <lineage>
        <taxon>Archaea</taxon>
        <taxon>Methanobacteriati</taxon>
        <taxon>Thermoplasmatota</taxon>
        <taxon>Thermoplasmata</taxon>
        <taxon>Thermoplasmatales</taxon>
        <taxon>Thermoplasmataceae</taxon>
        <taxon>Thermoplasma</taxon>
    </lineage>
</organism>
<dbReference type="eggNOG" id="arCOG04303">
    <property type="taxonomic scope" value="Archaea"/>
</dbReference>
<dbReference type="PROSITE" id="PS50165">
    <property type="entry name" value="UVRC"/>
    <property type="match status" value="1"/>
</dbReference>
<dbReference type="GO" id="GO:0016301">
    <property type="term" value="F:kinase activity"/>
    <property type="evidence" value="ECO:0007669"/>
    <property type="project" value="UniProtKB-KW"/>
</dbReference>
<dbReference type="GO" id="GO:0000287">
    <property type="term" value="F:magnesium ion binding"/>
    <property type="evidence" value="ECO:0007669"/>
    <property type="project" value="UniProtKB-UniRule"/>
</dbReference>
<dbReference type="AlphaFoldDB" id="Q978E3"/>
<dbReference type="PaxDb" id="273116-14325713"/>
<dbReference type="Pfam" id="PF01973">
    <property type="entry name" value="MptE-like"/>
    <property type="match status" value="1"/>
</dbReference>
<dbReference type="InterPro" id="IPR027510">
    <property type="entry name" value="HMPDK_MptE"/>
</dbReference>
<proteinExistence type="inferred from homology"/>
<sequence>MNLFRWMDIYRAICDDFNINPSSDYISAVILSSLSGEFKLPHRSNEINVVGNGPELKDILTTVTKRFAIVADSAISIYYEELGCPDIIVTDLDGDLSKIWNCKGQGTLIVVHAHGDNIKRIIANKEHIDRRVAGTTQNLPYRQIKNFYGFSDGDRAAYLADYLGAQKIFLIGFDFLKPSAKPGSNLLIKMKKLKWARYLIAELAKSRRSSFNEGEVSEI</sequence>
<keyword evidence="1" id="KW-0418">Kinase</keyword>
<dbReference type="PhylomeDB" id="Q978E3"/>
<dbReference type="GO" id="GO:0003848">
    <property type="term" value="F:2-amino-4-hydroxy-6-hydroxymethyldihydropteridine diphosphokinase activity"/>
    <property type="evidence" value="ECO:0007669"/>
    <property type="project" value="UniProtKB-UniRule"/>
</dbReference>
<reference evidence="3 4" key="1">
    <citation type="journal article" date="1999" name="Proc. Jpn. Acad.">
        <title>Determination of the complete genomic DNA sequence of Thermoplasma volvanium GSS1.</title>
        <authorList>
            <person name="Kawashima T."/>
            <person name="Yamamoto Y."/>
            <person name="Aramaki H."/>
            <person name="Nunoshiba T."/>
            <person name="Kawamoto T."/>
            <person name="Watanabe K."/>
            <person name="Yamazaki M."/>
            <person name="Kanehori K."/>
            <person name="Amano N."/>
            <person name="Ohya Y."/>
            <person name="Makino K."/>
            <person name="Suzuki M."/>
        </authorList>
    </citation>
    <scope>NUCLEOTIDE SEQUENCE [LARGE SCALE GENOMIC DNA]</scope>
    <source>
        <strain evidence="4">ATCC 51530 / DSM 4299 / JCM 9571 / NBRC 15438 / GSS1</strain>
    </source>
</reference>
<comment type="similarity">
    <text evidence="1">Belongs to the archaeal 6-HMPDK family.</text>
</comment>
<dbReference type="PANTHER" id="PTHR39648">
    <property type="entry name" value="6-HYDROXYMETHYL-7,8-DIHYDROPTERIN PYROPHOSPHOKINASE"/>
    <property type="match status" value="1"/>
</dbReference>
<evidence type="ECO:0000256" key="1">
    <source>
        <dbReference type="HAMAP-Rule" id="MF_02131"/>
    </source>
</evidence>